<feature type="chain" id="PRO_5042041521" description="Tissue inhibitor of metalloproteinase" evidence="1">
    <location>
        <begin position="20"/>
        <end position="184"/>
    </location>
</feature>
<keyword evidence="3" id="KW-1185">Reference proteome</keyword>
<evidence type="ECO:0000313" key="2">
    <source>
        <dbReference type="EMBL" id="MDR6238887.1"/>
    </source>
</evidence>
<organism evidence="2 3">
    <name type="scientific">Aureibacter tunicatorum</name>
    <dbReference type="NCBI Taxonomy" id="866807"/>
    <lineage>
        <taxon>Bacteria</taxon>
        <taxon>Pseudomonadati</taxon>
        <taxon>Bacteroidota</taxon>
        <taxon>Cytophagia</taxon>
        <taxon>Cytophagales</taxon>
        <taxon>Persicobacteraceae</taxon>
        <taxon>Aureibacter</taxon>
    </lineage>
</organism>
<keyword evidence="1" id="KW-0732">Signal</keyword>
<reference evidence="2" key="1">
    <citation type="submission" date="2023-07" db="EMBL/GenBank/DDBJ databases">
        <title>Genomic Encyclopedia of Type Strains, Phase IV (KMG-IV): sequencing the most valuable type-strain genomes for metagenomic binning, comparative biology and taxonomic classification.</title>
        <authorList>
            <person name="Goeker M."/>
        </authorList>
    </citation>
    <scope>NUCLEOTIDE SEQUENCE</scope>
    <source>
        <strain evidence="2">DSM 26174</strain>
    </source>
</reference>
<name>A0AAE4BSY2_9BACT</name>
<accession>A0AAE4BSY2</accession>
<dbReference type="Proteomes" id="UP001185092">
    <property type="component" value="Unassembled WGS sequence"/>
</dbReference>
<protein>
    <recommendedName>
        <fullName evidence="4">Tissue inhibitor of metalloproteinase</fullName>
    </recommendedName>
</protein>
<proteinExistence type="predicted"/>
<gene>
    <name evidence="2" type="ORF">HNQ88_001924</name>
</gene>
<comment type="caution">
    <text evidence="2">The sequence shown here is derived from an EMBL/GenBank/DDBJ whole genome shotgun (WGS) entry which is preliminary data.</text>
</comment>
<dbReference type="RefSeq" id="WP_309938391.1">
    <property type="nucleotide sequence ID" value="NZ_AP025305.1"/>
</dbReference>
<dbReference type="AlphaFoldDB" id="A0AAE4BSY2"/>
<dbReference type="PROSITE" id="PS51257">
    <property type="entry name" value="PROKAR_LIPOPROTEIN"/>
    <property type="match status" value="1"/>
</dbReference>
<evidence type="ECO:0008006" key="4">
    <source>
        <dbReference type="Google" id="ProtNLM"/>
    </source>
</evidence>
<dbReference type="EMBL" id="JAVDQD010000002">
    <property type="protein sequence ID" value="MDR6238887.1"/>
    <property type="molecule type" value="Genomic_DNA"/>
</dbReference>
<evidence type="ECO:0000313" key="3">
    <source>
        <dbReference type="Proteomes" id="UP001185092"/>
    </source>
</evidence>
<evidence type="ECO:0000256" key="1">
    <source>
        <dbReference type="SAM" id="SignalP"/>
    </source>
</evidence>
<feature type="signal peptide" evidence="1">
    <location>
        <begin position="1"/>
        <end position="19"/>
    </location>
</feature>
<sequence length="184" mass="21613">MKVKILTLILVFISNLTFACSCEWRGNFIKSSKFSQVIIKAKVVEKLWHFEDGTSFNSQDSVGNYFWETNKEFVQSIKIEVLELIKGEVNRRTFEIYGSNGYDCRESIRQFEIDKIYILGLYSSQKNENSQPNEDENDYVIGGCSEKWLEYLPKSDKVFGYIFGSIRKRKLQYSYQKLVKRILS</sequence>